<organism evidence="1 2">
    <name type="scientific">Thamnocephalis sphaerospora</name>
    <dbReference type="NCBI Taxonomy" id="78915"/>
    <lineage>
        <taxon>Eukaryota</taxon>
        <taxon>Fungi</taxon>
        <taxon>Fungi incertae sedis</taxon>
        <taxon>Zoopagomycota</taxon>
        <taxon>Zoopagomycotina</taxon>
        <taxon>Zoopagomycetes</taxon>
        <taxon>Zoopagales</taxon>
        <taxon>Sigmoideomycetaceae</taxon>
        <taxon>Thamnocephalis</taxon>
    </lineage>
</organism>
<evidence type="ECO:0000313" key="1">
    <source>
        <dbReference type="EMBL" id="RKP04737.1"/>
    </source>
</evidence>
<sequence>MRLIPTFGVTAVVTLAGTAFLGSFASALMGPPRFTLHAAPSHAIASPEDLAILSDYCSSHVQIRTQFAVLQPEGTRPVYHQDDHGHVSSIDFLTAGDEIARKVEIMLSASSGRIYNLKVVDLAHDKSHAATTTVEIGYDDYNEKVIFYSIRTAKGVIHAHIQDANEYNDVSVTLRPARRAFMLGGVQSWNGLRLPLAPGPVITII</sequence>
<gene>
    <name evidence="1" type="ORF">THASP1DRAFT_33460</name>
</gene>
<dbReference type="Proteomes" id="UP000271241">
    <property type="component" value="Unassembled WGS sequence"/>
</dbReference>
<accession>A0A4P9XGJ5</accession>
<reference evidence="2" key="1">
    <citation type="journal article" date="2018" name="Nat. Microbiol.">
        <title>Leveraging single-cell genomics to expand the fungal tree of life.</title>
        <authorList>
            <person name="Ahrendt S.R."/>
            <person name="Quandt C.A."/>
            <person name="Ciobanu D."/>
            <person name="Clum A."/>
            <person name="Salamov A."/>
            <person name="Andreopoulos B."/>
            <person name="Cheng J.F."/>
            <person name="Woyke T."/>
            <person name="Pelin A."/>
            <person name="Henrissat B."/>
            <person name="Reynolds N.K."/>
            <person name="Benny G.L."/>
            <person name="Smith M.E."/>
            <person name="James T.Y."/>
            <person name="Grigoriev I.V."/>
        </authorList>
    </citation>
    <scope>NUCLEOTIDE SEQUENCE [LARGE SCALE GENOMIC DNA]</scope>
    <source>
        <strain evidence="2">RSA 1356</strain>
    </source>
</reference>
<proteinExistence type="predicted"/>
<name>A0A4P9XGJ5_9FUNG</name>
<protein>
    <submittedName>
        <fullName evidence="1">Uncharacterized protein</fullName>
    </submittedName>
</protein>
<keyword evidence="2" id="KW-1185">Reference proteome</keyword>
<evidence type="ECO:0000313" key="2">
    <source>
        <dbReference type="Proteomes" id="UP000271241"/>
    </source>
</evidence>
<dbReference type="AlphaFoldDB" id="A0A4P9XGJ5"/>
<dbReference type="EMBL" id="KZ993489">
    <property type="protein sequence ID" value="RKP04737.1"/>
    <property type="molecule type" value="Genomic_DNA"/>
</dbReference>